<evidence type="ECO:0000313" key="3">
    <source>
        <dbReference type="Proteomes" id="UP000188268"/>
    </source>
</evidence>
<comment type="caution">
    <text evidence="2">The sequence shown here is derived from an EMBL/GenBank/DDBJ whole genome shotgun (WGS) entry which is preliminary data.</text>
</comment>
<evidence type="ECO:0000313" key="2">
    <source>
        <dbReference type="EMBL" id="OMO77871.1"/>
    </source>
</evidence>
<dbReference type="Proteomes" id="UP000188268">
    <property type="component" value="Unassembled WGS sequence"/>
</dbReference>
<protein>
    <submittedName>
        <fullName evidence="2">Zinc knuckle CX2CX4HX4C</fullName>
    </submittedName>
</protein>
<sequence length="280" mass="31360">MVGSLSNLCSQLSLQEGDQQEPSTKVIISKEWIDEPEPWSFQRSLLLLNDYDGYTLPKEVVFDAVPLWDVNLSEGRYLQICVEMDIKTPIQIGTRVTTPDGEDINVKFKYEKTPNYYRVCGILVHKEPECPTTIAQKKLRGFVIRKFFLDLKAESSIIKLRGIDRLGSPSFSMGSFSSSKALSQDRRSAPREIKGGSFEIISRLPDRCGEQGSARLEEVEVTSTRATVGEFEGGRTGLCVGMGSNSVRGQGRKWKKVAKVSSKYGFEALYHDPTFQLGKK</sequence>
<dbReference type="Gramene" id="OMO77871">
    <property type="protein sequence ID" value="OMO77871"/>
    <property type="gene ID" value="CCACVL1_14756"/>
</dbReference>
<keyword evidence="3" id="KW-1185">Reference proteome</keyword>
<name>A0A1R3I5T1_COCAP</name>
<feature type="domain" description="Zinc knuckle CX2CX4HX4C" evidence="1">
    <location>
        <begin position="84"/>
        <end position="131"/>
    </location>
</feature>
<dbReference type="OrthoDB" id="994204at2759"/>
<reference evidence="2 3" key="1">
    <citation type="submission" date="2013-09" db="EMBL/GenBank/DDBJ databases">
        <title>Corchorus capsularis genome sequencing.</title>
        <authorList>
            <person name="Alam M."/>
            <person name="Haque M.S."/>
            <person name="Islam M.S."/>
            <person name="Emdad E.M."/>
            <person name="Islam M.M."/>
            <person name="Ahmed B."/>
            <person name="Halim A."/>
            <person name="Hossen Q.M.M."/>
            <person name="Hossain M.Z."/>
            <person name="Ahmed R."/>
            <person name="Khan M.M."/>
            <person name="Islam R."/>
            <person name="Rashid M.M."/>
            <person name="Khan S.A."/>
            <person name="Rahman M.S."/>
            <person name="Alam M."/>
        </authorList>
    </citation>
    <scope>NUCLEOTIDE SEQUENCE [LARGE SCALE GENOMIC DNA]</scope>
    <source>
        <strain evidence="3">cv. CVL-1</strain>
        <tissue evidence="2">Whole seedling</tissue>
    </source>
</reference>
<organism evidence="2 3">
    <name type="scientific">Corchorus capsularis</name>
    <name type="common">Jute</name>
    <dbReference type="NCBI Taxonomy" id="210143"/>
    <lineage>
        <taxon>Eukaryota</taxon>
        <taxon>Viridiplantae</taxon>
        <taxon>Streptophyta</taxon>
        <taxon>Embryophyta</taxon>
        <taxon>Tracheophyta</taxon>
        <taxon>Spermatophyta</taxon>
        <taxon>Magnoliopsida</taxon>
        <taxon>eudicotyledons</taxon>
        <taxon>Gunneridae</taxon>
        <taxon>Pentapetalae</taxon>
        <taxon>rosids</taxon>
        <taxon>malvids</taxon>
        <taxon>Malvales</taxon>
        <taxon>Malvaceae</taxon>
        <taxon>Grewioideae</taxon>
        <taxon>Apeibeae</taxon>
        <taxon>Corchorus</taxon>
    </lineage>
</organism>
<gene>
    <name evidence="2" type="ORF">CCACVL1_14756</name>
</gene>
<dbReference type="AlphaFoldDB" id="A0A1R3I5T1"/>
<dbReference type="Pfam" id="PF14392">
    <property type="entry name" value="zf-CCHC_4"/>
    <property type="match status" value="1"/>
</dbReference>
<accession>A0A1R3I5T1</accession>
<dbReference type="EMBL" id="AWWV01010680">
    <property type="protein sequence ID" value="OMO77871.1"/>
    <property type="molecule type" value="Genomic_DNA"/>
</dbReference>
<dbReference type="InterPro" id="IPR025836">
    <property type="entry name" value="Zn_knuckle_CX2CX4HX4C"/>
</dbReference>
<proteinExistence type="predicted"/>
<evidence type="ECO:0000259" key="1">
    <source>
        <dbReference type="Pfam" id="PF14392"/>
    </source>
</evidence>